<name>A0A8S4DG92_PLUXY</name>
<evidence type="ECO:0000256" key="3">
    <source>
        <dbReference type="ARBA" id="ARBA00023132"/>
    </source>
</evidence>
<dbReference type="GO" id="GO:0016973">
    <property type="term" value="P:poly(A)+ mRNA export from nucleus"/>
    <property type="evidence" value="ECO:0007669"/>
    <property type="project" value="TreeGrafter"/>
</dbReference>
<evidence type="ECO:0000313" key="6">
    <source>
        <dbReference type="EMBL" id="CAG9098123.1"/>
    </source>
</evidence>
<comment type="similarity">
    <text evidence="2 5">Belongs to the nucleoporin interacting component (NIC) family.</text>
</comment>
<organism evidence="6 7">
    <name type="scientific">Plutella xylostella</name>
    <name type="common">Diamondback moth</name>
    <name type="synonym">Plutella maculipennis</name>
    <dbReference type="NCBI Taxonomy" id="51655"/>
    <lineage>
        <taxon>Eukaryota</taxon>
        <taxon>Metazoa</taxon>
        <taxon>Ecdysozoa</taxon>
        <taxon>Arthropoda</taxon>
        <taxon>Hexapoda</taxon>
        <taxon>Insecta</taxon>
        <taxon>Pterygota</taxon>
        <taxon>Neoptera</taxon>
        <taxon>Endopterygota</taxon>
        <taxon>Lepidoptera</taxon>
        <taxon>Glossata</taxon>
        <taxon>Ditrysia</taxon>
        <taxon>Yponomeutoidea</taxon>
        <taxon>Plutellidae</taxon>
        <taxon>Plutella</taxon>
    </lineage>
</organism>
<evidence type="ECO:0000256" key="5">
    <source>
        <dbReference type="RuleBase" id="RU364035"/>
    </source>
</evidence>
<evidence type="ECO:0000256" key="1">
    <source>
        <dbReference type="ARBA" id="ARBA00004567"/>
    </source>
</evidence>
<comment type="subcellular location">
    <subcellularLocation>
        <location evidence="1 5">Nucleus</location>
        <location evidence="1 5">Nuclear pore complex</location>
    </subcellularLocation>
</comment>
<keyword evidence="7" id="KW-1185">Reference proteome</keyword>
<comment type="caution">
    <text evidence="6">The sequence shown here is derived from an EMBL/GenBank/DDBJ whole genome shotgun (WGS) entry which is preliminary data.</text>
</comment>
<dbReference type="GO" id="GO:0017056">
    <property type="term" value="F:structural constituent of nuclear pore"/>
    <property type="evidence" value="ECO:0007669"/>
    <property type="project" value="InterPro"/>
</dbReference>
<keyword evidence="5" id="KW-0509">mRNA transport</keyword>
<evidence type="ECO:0000256" key="2">
    <source>
        <dbReference type="ARBA" id="ARBA00010186"/>
    </source>
</evidence>
<keyword evidence="3 5" id="KW-0906">Nuclear pore complex</keyword>
<keyword evidence="5" id="KW-0653">Protein transport</keyword>
<keyword evidence="4 5" id="KW-0539">Nucleus</keyword>
<dbReference type="GO" id="GO:0005643">
    <property type="term" value="C:nuclear pore"/>
    <property type="evidence" value="ECO:0007669"/>
    <property type="project" value="UniProtKB-SubCell"/>
</dbReference>
<keyword evidence="5" id="KW-0813">Transport</keyword>
<dbReference type="GO" id="GO:0006606">
    <property type="term" value="P:protein import into nucleus"/>
    <property type="evidence" value="ECO:0007669"/>
    <property type="project" value="TreeGrafter"/>
</dbReference>
<dbReference type="InterPro" id="IPR007231">
    <property type="entry name" value="Nucleoporin_int_Nup93/Nic96"/>
</dbReference>
<keyword evidence="5" id="KW-0811">Translocation</keyword>
<evidence type="ECO:0000313" key="7">
    <source>
        <dbReference type="Proteomes" id="UP000653454"/>
    </source>
</evidence>
<evidence type="ECO:0000256" key="4">
    <source>
        <dbReference type="ARBA" id="ARBA00023242"/>
    </source>
</evidence>
<accession>A0A8S4DG92</accession>
<dbReference type="AlphaFoldDB" id="A0A8S4DG92"/>
<dbReference type="PANTHER" id="PTHR11225:SF4">
    <property type="entry name" value="NUCLEAR PORE COMPLEX PROTEIN NUP93"/>
    <property type="match status" value="1"/>
</dbReference>
<dbReference type="EMBL" id="CAJHNJ030000005">
    <property type="protein sequence ID" value="CAG9098123.1"/>
    <property type="molecule type" value="Genomic_DNA"/>
</dbReference>
<dbReference type="PANTHER" id="PTHR11225">
    <property type="entry name" value="NUCLEAR PORE COMPLEX PROTEIN NUP93 NUCLEOPORIN NUP93 DEAD EYE PROTEIN"/>
    <property type="match status" value="1"/>
</dbReference>
<proteinExistence type="inferred from homology"/>
<dbReference type="Pfam" id="PF04097">
    <property type="entry name" value="Nic96"/>
    <property type="match status" value="2"/>
</dbReference>
<reference evidence="6" key="1">
    <citation type="submission" date="2020-11" db="EMBL/GenBank/DDBJ databases">
        <authorList>
            <person name="Whiteford S."/>
        </authorList>
    </citation>
    <scope>NUCLEOTIDE SEQUENCE</scope>
</reference>
<sequence>MESINVSRRLRCDAAALPATKIDAYNKLCKLMTFFDQFHADNCDAALEVSFGFVYGEVQLFLGLILNIDSMHVSRRLRCDAAALPATKVDAYNKLCKLMTFFDQFHADNYDAALETLRECSLVPLSPSELDNCVSGARSARGELLRTLPAVLRAVCTILLAQRQRLRANADPRAPQGSSKLDARGELMRTLPAVLRAVCTILLAQRQRLRANADPRAPQGSSKQVEWLREQAEVLNTFAGNIAYRMPGDTYSQLAQMQILMH</sequence>
<dbReference type="Proteomes" id="UP000653454">
    <property type="component" value="Unassembled WGS sequence"/>
</dbReference>
<protein>
    <recommendedName>
        <fullName evidence="5">Nuclear pore protein</fullName>
    </recommendedName>
</protein>
<keyword evidence="5" id="KW-0472">Membrane</keyword>
<gene>
    <name evidence="6" type="ORF">PLXY2_LOCUS2178</name>
</gene>